<dbReference type="Proteomes" id="UP001499910">
    <property type="component" value="Unassembled WGS sequence"/>
</dbReference>
<organism evidence="15 16">
    <name type="scientific">[Roseibacterium] beibuensis</name>
    <dbReference type="NCBI Taxonomy" id="1193142"/>
    <lineage>
        <taxon>Bacteria</taxon>
        <taxon>Pseudomonadati</taxon>
        <taxon>Pseudomonadota</taxon>
        <taxon>Alphaproteobacteria</taxon>
        <taxon>Rhodobacterales</taxon>
        <taxon>Roseobacteraceae</taxon>
        <taxon>Roseicyclus</taxon>
    </lineage>
</organism>
<evidence type="ECO:0000256" key="8">
    <source>
        <dbReference type="ARBA" id="ARBA00022801"/>
    </source>
</evidence>
<comment type="similarity">
    <text evidence="3">In the N-terminal section; belongs to the glycosyltransferase 51 family.</text>
</comment>
<evidence type="ECO:0000256" key="1">
    <source>
        <dbReference type="ARBA" id="ARBA00004752"/>
    </source>
</evidence>
<dbReference type="InterPro" id="IPR050396">
    <property type="entry name" value="Glycosyltr_51/Transpeptidase"/>
</dbReference>
<reference evidence="16" key="1">
    <citation type="journal article" date="2019" name="Int. J. Syst. Evol. Microbiol.">
        <title>The Global Catalogue of Microorganisms (GCM) 10K type strain sequencing project: providing services to taxonomists for standard genome sequencing and annotation.</title>
        <authorList>
            <consortium name="The Broad Institute Genomics Platform"/>
            <consortium name="The Broad Institute Genome Sequencing Center for Infectious Disease"/>
            <person name="Wu L."/>
            <person name="Ma J."/>
        </authorList>
    </citation>
    <scope>NUCLEOTIDE SEQUENCE [LARGE SCALE GENOMIC DNA]</scope>
    <source>
        <strain evidence="16">JCM 18015</strain>
    </source>
</reference>
<evidence type="ECO:0000256" key="11">
    <source>
        <dbReference type="ARBA" id="ARBA00049902"/>
    </source>
</evidence>
<evidence type="ECO:0000256" key="7">
    <source>
        <dbReference type="ARBA" id="ARBA00022679"/>
    </source>
</evidence>
<evidence type="ECO:0000256" key="10">
    <source>
        <dbReference type="ARBA" id="ARBA00044770"/>
    </source>
</evidence>
<feature type="domain" description="Glycosyl transferase family 51" evidence="13">
    <location>
        <begin position="58"/>
        <end position="226"/>
    </location>
</feature>
<dbReference type="InterPro" id="IPR023346">
    <property type="entry name" value="Lysozyme-like_dom_sf"/>
</dbReference>
<dbReference type="NCBIfam" id="TIGR02073">
    <property type="entry name" value="PBP_1c"/>
    <property type="match status" value="1"/>
</dbReference>
<sequence length="683" mass="73700">MIKRVITTLLVALLLAAGAGAWWLDRWIDATEIPPLVLETGVEVLDRDNRLLRAYTVEDGRWRLPVSYGAVDRDFVEMLIAYEDRRFWSHSGVDLRAFGRAAWQAVTSGRIVSGGSTLTMQVARLLEDSGTGALDGKIRQIRLALALERVLSKEEILTLYFHLAPYGGNIEGIRAATLTWFGVEPNRLTAAQSALLVALPQAPASRRPDRFPENARIARDRVLDRAVRFTSLTEAEIAWAREEAIPTERRPFPALAAHLADRAVAERPTQGTHRLTLDAGLQARMEDLALRAIEGRGPRMSAAIMVMDHRTGALLASVGSPDYTDVTREGFVDMTTAVRSPGSTLKPLIYGLAFDEGLLHPESLISDRPIDFGGYAPRNFDNAFRGEVSAAEALQLSLNIPAVTLLHEIGPAQMLAAMRRAGMEIELPVGEEPGLAIALGGIGTRMEDLMRLYAAIARGGVEVPWHWRQGDTATEGQRVIGPVASWYLGDVLGDVPPPASAPRNGLAFKTGTSYGHRDAWAFGFDGRHVVGIWMGRADGASVPGAFGADLSAPLLFEAFARIDGDLAPRAGAPEGALTLSHGQLPAPLRRFTPAHAAVPEADGPEIAFPPEGAVLAWQPDLPVTARVADGTPPFTWLWNGAPVASGLHDREFALDRPGLGFGELMVIDAEGRAGRRAIEIAAP</sequence>
<dbReference type="InterPro" id="IPR011815">
    <property type="entry name" value="PBP_1c"/>
</dbReference>
<dbReference type="InterPro" id="IPR001460">
    <property type="entry name" value="PCN-bd_Tpept"/>
</dbReference>
<dbReference type="InterPro" id="IPR036950">
    <property type="entry name" value="PBP_transglycosylase"/>
</dbReference>
<keyword evidence="6" id="KW-0328">Glycosyltransferase</keyword>
<accession>A0ABP9LDU6</accession>
<dbReference type="Pfam" id="PF00912">
    <property type="entry name" value="Transgly"/>
    <property type="match status" value="1"/>
</dbReference>
<name>A0ABP9LDU6_9RHOB</name>
<dbReference type="EC" id="2.4.99.28" evidence="10"/>
<evidence type="ECO:0000256" key="2">
    <source>
        <dbReference type="ARBA" id="ARBA00007090"/>
    </source>
</evidence>
<dbReference type="InterPro" id="IPR012338">
    <property type="entry name" value="Beta-lactam/transpept-like"/>
</dbReference>
<keyword evidence="16" id="KW-1185">Reference proteome</keyword>
<feature type="domain" description="Penicillin-binding protein transpeptidase" evidence="12">
    <location>
        <begin position="303"/>
        <end position="513"/>
    </location>
</feature>
<dbReference type="Pfam" id="PF00905">
    <property type="entry name" value="Transpeptidase"/>
    <property type="match status" value="1"/>
</dbReference>
<dbReference type="SUPFAM" id="SSF56601">
    <property type="entry name" value="beta-lactamase/transpeptidase-like"/>
    <property type="match status" value="1"/>
</dbReference>
<gene>
    <name evidence="15" type="primary">pbpC</name>
    <name evidence="15" type="ORF">GCM10023209_25610</name>
</gene>
<keyword evidence="9" id="KW-0511">Multifunctional enzyme</keyword>
<dbReference type="RefSeq" id="WP_259548457.1">
    <property type="nucleotide sequence ID" value="NZ_BAABHW010000003.1"/>
</dbReference>
<dbReference type="SUPFAM" id="SSF53955">
    <property type="entry name" value="Lysozyme-like"/>
    <property type="match status" value="1"/>
</dbReference>
<evidence type="ECO:0000256" key="5">
    <source>
        <dbReference type="ARBA" id="ARBA00022670"/>
    </source>
</evidence>
<evidence type="ECO:0000313" key="16">
    <source>
        <dbReference type="Proteomes" id="UP001499910"/>
    </source>
</evidence>
<proteinExistence type="inferred from homology"/>
<comment type="similarity">
    <text evidence="2">In the C-terminal section; belongs to the transpeptidase family.</text>
</comment>
<dbReference type="Gene3D" id="3.40.710.10">
    <property type="entry name" value="DD-peptidase/beta-lactamase superfamily"/>
    <property type="match status" value="1"/>
</dbReference>
<evidence type="ECO:0000256" key="4">
    <source>
        <dbReference type="ARBA" id="ARBA00022645"/>
    </source>
</evidence>
<dbReference type="PANTHER" id="PTHR32282">
    <property type="entry name" value="BINDING PROTEIN TRANSPEPTIDASE, PUTATIVE-RELATED"/>
    <property type="match status" value="1"/>
</dbReference>
<dbReference type="Gene3D" id="1.10.3810.10">
    <property type="entry name" value="Biosynthetic peptidoglycan transglycosylase-like"/>
    <property type="match status" value="1"/>
</dbReference>
<comment type="caution">
    <text evidence="15">The sequence shown here is derived from an EMBL/GenBank/DDBJ whole genome shotgun (WGS) entry which is preliminary data.</text>
</comment>
<keyword evidence="8" id="KW-0378">Hydrolase</keyword>
<evidence type="ECO:0000256" key="9">
    <source>
        <dbReference type="ARBA" id="ARBA00023268"/>
    </source>
</evidence>
<protein>
    <recommendedName>
        <fullName evidence="10">peptidoglycan glycosyltransferase</fullName>
        <ecNumber evidence="10">2.4.99.28</ecNumber>
    </recommendedName>
</protein>
<keyword evidence="4" id="KW-0121">Carboxypeptidase</keyword>
<evidence type="ECO:0000259" key="14">
    <source>
        <dbReference type="Pfam" id="PF06832"/>
    </source>
</evidence>
<evidence type="ECO:0000256" key="3">
    <source>
        <dbReference type="ARBA" id="ARBA00007739"/>
    </source>
</evidence>
<evidence type="ECO:0000256" key="6">
    <source>
        <dbReference type="ARBA" id="ARBA00022676"/>
    </source>
</evidence>
<dbReference type="PANTHER" id="PTHR32282:SF15">
    <property type="entry name" value="PENICILLIN-BINDING PROTEIN 1C"/>
    <property type="match status" value="1"/>
</dbReference>
<evidence type="ECO:0000313" key="15">
    <source>
        <dbReference type="EMBL" id="GAA5076441.1"/>
    </source>
</evidence>
<comment type="catalytic activity">
    <reaction evidence="11">
        <text>[GlcNAc-(1-&gt;4)-Mur2Ac(oyl-L-Ala-gamma-D-Glu-L-Lys-D-Ala-D-Ala)](n)-di-trans,octa-cis-undecaprenyl diphosphate + beta-D-GlcNAc-(1-&gt;4)-Mur2Ac(oyl-L-Ala-gamma-D-Glu-L-Lys-D-Ala-D-Ala)-di-trans,octa-cis-undecaprenyl diphosphate = [GlcNAc-(1-&gt;4)-Mur2Ac(oyl-L-Ala-gamma-D-Glu-L-Lys-D-Ala-D-Ala)](n+1)-di-trans,octa-cis-undecaprenyl diphosphate + di-trans,octa-cis-undecaprenyl diphosphate + H(+)</text>
        <dbReference type="Rhea" id="RHEA:23708"/>
        <dbReference type="Rhea" id="RHEA-COMP:9602"/>
        <dbReference type="Rhea" id="RHEA-COMP:9603"/>
        <dbReference type="ChEBI" id="CHEBI:15378"/>
        <dbReference type="ChEBI" id="CHEBI:58405"/>
        <dbReference type="ChEBI" id="CHEBI:60033"/>
        <dbReference type="ChEBI" id="CHEBI:78435"/>
        <dbReference type="EC" id="2.4.99.28"/>
    </reaction>
</comment>
<comment type="pathway">
    <text evidence="1">Cell wall biogenesis; peptidoglycan biosynthesis.</text>
</comment>
<dbReference type="Pfam" id="PF06832">
    <property type="entry name" value="BiPBP_C"/>
    <property type="match status" value="1"/>
</dbReference>
<dbReference type="InterPro" id="IPR009647">
    <property type="entry name" value="PBP_C"/>
</dbReference>
<evidence type="ECO:0000259" key="13">
    <source>
        <dbReference type="Pfam" id="PF00912"/>
    </source>
</evidence>
<dbReference type="EMBL" id="BAABHW010000003">
    <property type="protein sequence ID" value="GAA5076441.1"/>
    <property type="molecule type" value="Genomic_DNA"/>
</dbReference>
<dbReference type="InterPro" id="IPR001264">
    <property type="entry name" value="Glyco_trans_51"/>
</dbReference>
<evidence type="ECO:0000259" key="12">
    <source>
        <dbReference type="Pfam" id="PF00905"/>
    </source>
</evidence>
<keyword evidence="5" id="KW-0645">Protease</keyword>
<keyword evidence="7" id="KW-0808">Transferase</keyword>
<feature type="domain" description="Penicillin-binding C-terminal" evidence="14">
    <location>
        <begin position="596"/>
        <end position="675"/>
    </location>
</feature>